<proteinExistence type="predicted"/>
<protein>
    <submittedName>
        <fullName evidence="1">DUF4150 domain-containing protein</fullName>
    </submittedName>
</protein>
<dbReference type="EMBL" id="JAADJU010000001">
    <property type="protein sequence ID" value="NMP25702.1"/>
    <property type="molecule type" value="Genomic_DNA"/>
</dbReference>
<dbReference type="Proteomes" id="UP000585363">
    <property type="component" value="Unassembled WGS sequence"/>
</dbReference>
<sequence length="121" mass="12488">MTAANTRAGGMSFVACDPMIPIPGTNIAPNDAGIPNISNYYCCGGNEQNMATLRVATIDSGGLLGVASGTYCGAMTPMQGSAKYFIQGNPATRMGDMSMTNSGNMVCVQASPSQLKYFINA</sequence>
<accession>A0A848MF88</accession>
<organism evidence="1 2">
    <name type="scientific">Rouxiella aceris</name>
    <dbReference type="NCBI Taxonomy" id="2703884"/>
    <lineage>
        <taxon>Bacteria</taxon>
        <taxon>Pseudomonadati</taxon>
        <taxon>Pseudomonadota</taxon>
        <taxon>Gammaproteobacteria</taxon>
        <taxon>Enterobacterales</taxon>
        <taxon>Yersiniaceae</taxon>
        <taxon>Rouxiella</taxon>
    </lineage>
</organism>
<dbReference type="AlphaFoldDB" id="A0A848MF88"/>
<gene>
    <name evidence="1" type="ORF">GW590_02265</name>
</gene>
<dbReference type="Pfam" id="PF13665">
    <property type="entry name" value="Tox-PAAR-like"/>
    <property type="match status" value="1"/>
</dbReference>
<reference evidence="1 2" key="1">
    <citation type="submission" date="2020-01" db="EMBL/GenBank/DDBJ databases">
        <authorList>
            <person name="Lee S.D."/>
        </authorList>
    </citation>
    <scope>NUCLEOTIDE SEQUENCE [LARGE SCALE GENOMIC DNA]</scope>
    <source>
        <strain evidence="1 2">SAP-1</strain>
    </source>
</reference>
<reference evidence="1 2" key="2">
    <citation type="submission" date="2020-06" db="EMBL/GenBank/DDBJ databases">
        <title>Polyphasic characterization of a Rahnella strain isolated from tree sap.</title>
        <authorList>
            <person name="Kim I.S."/>
        </authorList>
    </citation>
    <scope>NUCLEOTIDE SEQUENCE [LARGE SCALE GENOMIC DNA]</scope>
    <source>
        <strain evidence="1 2">SAP-1</strain>
    </source>
</reference>
<keyword evidence="2" id="KW-1185">Reference proteome</keyword>
<comment type="caution">
    <text evidence="1">The sequence shown here is derived from an EMBL/GenBank/DDBJ whole genome shotgun (WGS) entry which is preliminary data.</text>
</comment>
<evidence type="ECO:0000313" key="2">
    <source>
        <dbReference type="Proteomes" id="UP000585363"/>
    </source>
</evidence>
<evidence type="ECO:0000313" key="1">
    <source>
        <dbReference type="EMBL" id="NMP25702.1"/>
    </source>
</evidence>
<name>A0A848MF88_9GAMM</name>
<dbReference type="RefSeq" id="WP_169401383.1">
    <property type="nucleotide sequence ID" value="NZ_JAADJU010000001.1"/>
</dbReference>